<evidence type="ECO:0000313" key="18">
    <source>
        <dbReference type="EMBL" id="TXK13405.1"/>
    </source>
</evidence>
<evidence type="ECO:0000256" key="11">
    <source>
        <dbReference type="ARBA" id="ARBA00023235"/>
    </source>
</evidence>
<evidence type="ECO:0000256" key="8">
    <source>
        <dbReference type="ARBA" id="ARBA00022840"/>
    </source>
</evidence>
<dbReference type="Pfam" id="PF12705">
    <property type="entry name" value="PDDEXK_1"/>
    <property type="match status" value="1"/>
</dbReference>
<dbReference type="Gene3D" id="3.40.50.300">
    <property type="entry name" value="P-loop containing nucleotide triphosphate hydrolases"/>
    <property type="match status" value="2"/>
</dbReference>
<keyword evidence="2" id="KW-0540">Nuclease</keyword>
<feature type="domain" description="UvrD-like helicase ATP-binding" evidence="16">
    <location>
        <begin position="12"/>
        <end position="316"/>
    </location>
</feature>
<proteinExistence type="inferred from homology"/>
<keyword evidence="8 15" id="KW-0067">ATP-binding</keyword>
<evidence type="ECO:0000256" key="15">
    <source>
        <dbReference type="PROSITE-ProRule" id="PRU00560"/>
    </source>
</evidence>
<evidence type="ECO:0000256" key="14">
    <source>
        <dbReference type="ARBA" id="ARBA00048988"/>
    </source>
</evidence>
<dbReference type="PANTHER" id="PTHR11070">
    <property type="entry name" value="UVRD / RECB / PCRA DNA HELICASE FAMILY MEMBER"/>
    <property type="match status" value="1"/>
</dbReference>
<evidence type="ECO:0000313" key="19">
    <source>
        <dbReference type="Proteomes" id="UP000321034"/>
    </source>
</evidence>
<dbReference type="Pfam" id="PF00580">
    <property type="entry name" value="UvrD-helicase"/>
    <property type="match status" value="1"/>
</dbReference>
<evidence type="ECO:0000256" key="7">
    <source>
        <dbReference type="ARBA" id="ARBA00022839"/>
    </source>
</evidence>
<evidence type="ECO:0000256" key="9">
    <source>
        <dbReference type="ARBA" id="ARBA00023125"/>
    </source>
</evidence>
<sequence length="1092" mass="116248">MGSADASSSRITLDEVQRAVVGLPVASSGVVLGAPGTGKTETLVARLHALVDAGVSVDDVLVLTPSRQTATALRDRLSIVVDRASSGALARSMASFAYQVVRAAEVRAGGQPPQLLAASDHDRILADLLAGDIADEGTCEAVVPWPATIGAEVRGSREFRGELRQFIAACTELDLDAAELAGLAADRADAGWAAAASFLREYRDAVDQMHTRARDAADLLREAAAVLHRTPLGAEGERQLGAAGRLRAVLIDDGQELTRGGLDVVAALRARGVAVVAFGDPDIASGAFRGSSPALFADLCALLGTAFVLDAPHRAAPALTRLARVVTQSIGAAGRIDHRRPPGDLDPDDRSVRAIVAGSPFEEIDAVARIVREWHLLDEIPWSRIAVIAHDTRQVATLETELAAREVPTRAAGVQRPLGREQVVRDLLELVRIALVDPADRDPDALAGVLVSPFGGLDAVGLRRLRGRLRHAELADGGTRAARHLLADALAHPLELALIDSPEARAAERLATTLGRIASDAERGATVHELLWVAWDRARDGSGRPLARSWHDTAVGGGVLAAETGQALDALVALFDAAKRFLERDPDAKTSDFIRRILDSDVPEDILASPDRAATVTVLTPATALGTEFDAVVVAGVQDGVWPNLRLRGGILDAWRLGDEVEAWRQGLASPAAPAVLDRRRAALHDELRLFARALSRARRHLVVTAVDDDDLGPSPLFELLPEPEPPVLDEVDAGHPLTLRGLVSQYRRTLTASSSVGARAHAASQLVVLARAGVAGAAPEQWFGVAPPSSDGPLRDPDRAPVPISPSKMTTFADCQVDWAVRALGGETRTWSAGAGVILHAAMEEVPSGDLDEIRRIVDERWGELDFEAPWLSRKEHTWAHLLADRLHSYLRTFHAEGGRTIGAEARFRLAVDLDATADGVPRVVAVDPDARHPEGRFALLTGSIDRVEVYPAGRGEKVPVRDGVDENVLIVDLKTGRSEARVSDDKVADDPQLAAYQLAFLEGLVPGAHPQTNAGARLIVLSRTTTKEPHYRLARQAPMAAAERAEFLGSIVETARLMAADRFDAPIDAHCATSRFGVCALHTVKAVSSS</sequence>
<dbReference type="InterPro" id="IPR000212">
    <property type="entry name" value="DNA_helicase_UvrD/REP"/>
</dbReference>
<evidence type="ECO:0000259" key="16">
    <source>
        <dbReference type="PROSITE" id="PS51198"/>
    </source>
</evidence>
<keyword evidence="6 15" id="KW-0347">Helicase</keyword>
<dbReference type="InterPro" id="IPR014016">
    <property type="entry name" value="UvrD-like_ATP-bd"/>
</dbReference>
<dbReference type="OrthoDB" id="5240387at2"/>
<feature type="domain" description="UvrD-like helicase C-terminal" evidence="17">
    <location>
        <begin position="316"/>
        <end position="626"/>
    </location>
</feature>
<keyword evidence="7" id="KW-0269">Exonuclease</keyword>
<keyword evidence="5 15" id="KW-0378">Hydrolase</keyword>
<dbReference type="AlphaFoldDB" id="A0A5C8I6C1"/>
<evidence type="ECO:0000256" key="4">
    <source>
        <dbReference type="ARBA" id="ARBA00022763"/>
    </source>
</evidence>
<dbReference type="InterPro" id="IPR014017">
    <property type="entry name" value="DNA_helicase_UvrD-like_C"/>
</dbReference>
<keyword evidence="4" id="KW-0227">DNA damage</keyword>
<name>A0A5C8I6C1_9MICO</name>
<dbReference type="InterPro" id="IPR011604">
    <property type="entry name" value="PDDEXK-like_dom_sf"/>
</dbReference>
<evidence type="ECO:0000259" key="17">
    <source>
        <dbReference type="PROSITE" id="PS51217"/>
    </source>
</evidence>
<reference evidence="18 19" key="1">
    <citation type="submission" date="2019-08" db="EMBL/GenBank/DDBJ databases">
        <authorList>
            <person name="Dong K."/>
        </authorList>
    </citation>
    <scope>NUCLEOTIDE SEQUENCE [LARGE SCALE GENOMIC DNA]</scope>
    <source>
        <strain evidence="18 19">JCM14558</strain>
    </source>
</reference>
<dbReference type="GO" id="GO:0033202">
    <property type="term" value="C:DNA helicase complex"/>
    <property type="evidence" value="ECO:0007669"/>
    <property type="project" value="TreeGrafter"/>
</dbReference>
<accession>A0A5C8I6C1</accession>
<evidence type="ECO:0000256" key="5">
    <source>
        <dbReference type="ARBA" id="ARBA00022801"/>
    </source>
</evidence>
<comment type="catalytic activity">
    <reaction evidence="14">
        <text>ATP + H2O = ADP + phosphate + H(+)</text>
        <dbReference type="Rhea" id="RHEA:13065"/>
        <dbReference type="ChEBI" id="CHEBI:15377"/>
        <dbReference type="ChEBI" id="CHEBI:15378"/>
        <dbReference type="ChEBI" id="CHEBI:30616"/>
        <dbReference type="ChEBI" id="CHEBI:43474"/>
        <dbReference type="ChEBI" id="CHEBI:456216"/>
        <dbReference type="EC" id="5.6.2.4"/>
    </reaction>
</comment>
<keyword evidence="10" id="KW-0234">DNA repair</keyword>
<evidence type="ECO:0000256" key="1">
    <source>
        <dbReference type="ARBA" id="ARBA00009922"/>
    </source>
</evidence>
<dbReference type="PANTHER" id="PTHR11070:SF59">
    <property type="entry name" value="DNA 3'-5' HELICASE"/>
    <property type="match status" value="1"/>
</dbReference>
<dbReference type="EC" id="5.6.2.4" evidence="13"/>
<dbReference type="InterPro" id="IPR013986">
    <property type="entry name" value="DExx_box_DNA_helicase_dom_sf"/>
</dbReference>
<feature type="binding site" evidence="15">
    <location>
        <begin position="33"/>
        <end position="40"/>
    </location>
    <ligand>
        <name>ATP</name>
        <dbReference type="ChEBI" id="CHEBI:30616"/>
    </ligand>
</feature>
<dbReference type="GO" id="GO:0005524">
    <property type="term" value="F:ATP binding"/>
    <property type="evidence" value="ECO:0007669"/>
    <property type="project" value="UniProtKB-UniRule"/>
</dbReference>
<dbReference type="PROSITE" id="PS51198">
    <property type="entry name" value="UVRD_HELICASE_ATP_BIND"/>
    <property type="match status" value="1"/>
</dbReference>
<dbReference type="GO" id="GO:0003677">
    <property type="term" value="F:DNA binding"/>
    <property type="evidence" value="ECO:0007669"/>
    <property type="project" value="UniProtKB-KW"/>
</dbReference>
<dbReference type="RefSeq" id="WP_147894063.1">
    <property type="nucleotide sequence ID" value="NZ_BAAANR010000001.1"/>
</dbReference>
<evidence type="ECO:0000256" key="6">
    <source>
        <dbReference type="ARBA" id="ARBA00022806"/>
    </source>
</evidence>
<dbReference type="InterPro" id="IPR038726">
    <property type="entry name" value="PDDEXK_AddAB-type"/>
</dbReference>
<evidence type="ECO:0000256" key="10">
    <source>
        <dbReference type="ARBA" id="ARBA00023204"/>
    </source>
</evidence>
<evidence type="ECO:0000256" key="12">
    <source>
        <dbReference type="ARBA" id="ARBA00034617"/>
    </source>
</evidence>
<dbReference type="SUPFAM" id="SSF52540">
    <property type="entry name" value="P-loop containing nucleoside triphosphate hydrolases"/>
    <property type="match status" value="1"/>
</dbReference>
<evidence type="ECO:0000256" key="13">
    <source>
        <dbReference type="ARBA" id="ARBA00034808"/>
    </source>
</evidence>
<keyword evidence="9" id="KW-0238">DNA-binding</keyword>
<dbReference type="Gene3D" id="3.90.320.10">
    <property type="match status" value="1"/>
</dbReference>
<comment type="catalytic activity">
    <reaction evidence="12">
        <text>Couples ATP hydrolysis with the unwinding of duplex DNA by translocating in the 3'-5' direction.</text>
        <dbReference type="EC" id="5.6.2.4"/>
    </reaction>
</comment>
<protein>
    <recommendedName>
        <fullName evidence="13">DNA 3'-5' helicase</fullName>
        <ecNumber evidence="13">5.6.2.4</ecNumber>
    </recommendedName>
</protein>
<dbReference type="Proteomes" id="UP000321034">
    <property type="component" value="Unassembled WGS sequence"/>
</dbReference>
<keyword evidence="19" id="KW-1185">Reference proteome</keyword>
<dbReference type="InterPro" id="IPR027417">
    <property type="entry name" value="P-loop_NTPase"/>
</dbReference>
<dbReference type="EMBL" id="VRSV01000001">
    <property type="protein sequence ID" value="TXK13405.1"/>
    <property type="molecule type" value="Genomic_DNA"/>
</dbReference>
<organism evidence="18 19">
    <name type="scientific">Microbacterium hatanonis</name>
    <dbReference type="NCBI Taxonomy" id="404366"/>
    <lineage>
        <taxon>Bacteria</taxon>
        <taxon>Bacillati</taxon>
        <taxon>Actinomycetota</taxon>
        <taxon>Actinomycetes</taxon>
        <taxon>Micrococcales</taxon>
        <taxon>Microbacteriaceae</taxon>
        <taxon>Microbacterium</taxon>
    </lineage>
</organism>
<dbReference type="GO" id="GO:0000725">
    <property type="term" value="P:recombinational repair"/>
    <property type="evidence" value="ECO:0007669"/>
    <property type="project" value="TreeGrafter"/>
</dbReference>
<gene>
    <name evidence="18" type="ORF">FVP77_08395</name>
</gene>
<dbReference type="GO" id="GO:0043138">
    <property type="term" value="F:3'-5' DNA helicase activity"/>
    <property type="evidence" value="ECO:0007669"/>
    <property type="project" value="UniProtKB-EC"/>
</dbReference>
<keyword evidence="11" id="KW-0413">Isomerase</keyword>
<dbReference type="Gene3D" id="1.10.10.160">
    <property type="match status" value="1"/>
</dbReference>
<keyword evidence="3 15" id="KW-0547">Nucleotide-binding</keyword>
<dbReference type="Gene3D" id="1.10.486.10">
    <property type="entry name" value="PCRA, domain 4"/>
    <property type="match status" value="1"/>
</dbReference>
<comment type="caution">
    <text evidence="18">The sequence shown here is derived from an EMBL/GenBank/DDBJ whole genome shotgun (WGS) entry which is preliminary data.</text>
</comment>
<evidence type="ECO:0000256" key="2">
    <source>
        <dbReference type="ARBA" id="ARBA00022722"/>
    </source>
</evidence>
<dbReference type="PROSITE" id="PS51217">
    <property type="entry name" value="UVRD_HELICASE_CTER"/>
    <property type="match status" value="1"/>
</dbReference>
<dbReference type="GO" id="GO:0004527">
    <property type="term" value="F:exonuclease activity"/>
    <property type="evidence" value="ECO:0007669"/>
    <property type="project" value="UniProtKB-KW"/>
</dbReference>
<comment type="similarity">
    <text evidence="1">Belongs to the helicase family. UvrD subfamily.</text>
</comment>
<dbReference type="GO" id="GO:0005829">
    <property type="term" value="C:cytosol"/>
    <property type="evidence" value="ECO:0007669"/>
    <property type="project" value="TreeGrafter"/>
</dbReference>
<evidence type="ECO:0000256" key="3">
    <source>
        <dbReference type="ARBA" id="ARBA00022741"/>
    </source>
</evidence>